<dbReference type="Pfam" id="PF09365">
    <property type="entry name" value="DUF2461"/>
    <property type="match status" value="1"/>
</dbReference>
<keyword evidence="2" id="KW-1185">Reference proteome</keyword>
<protein>
    <recommendedName>
        <fullName evidence="3">TIGR02453 family protein</fullName>
    </recommendedName>
</protein>
<dbReference type="PIRSF" id="PIRSF028451">
    <property type="entry name" value="UCP028451"/>
    <property type="match status" value="1"/>
</dbReference>
<dbReference type="RefSeq" id="WP_169698155.1">
    <property type="nucleotide sequence ID" value="NZ_LS974202.1"/>
</dbReference>
<dbReference type="KEGG" id="minf:MESINF_0259"/>
<proteinExistence type="predicted"/>
<dbReference type="InterPro" id="IPR012808">
    <property type="entry name" value="CHP02453"/>
</dbReference>
<gene>
    <name evidence="1" type="ORF">MESINF_0259</name>
</gene>
<reference evidence="1 2" key="1">
    <citation type="submission" date="2017-01" db="EMBL/GenBank/DDBJ databases">
        <authorList>
            <person name="Erauso G."/>
        </authorList>
    </citation>
    <scope>NUCLEOTIDE SEQUENCE [LARGE SCALE GENOMIC DNA]</scope>
    <source>
        <strain evidence="1">MESINF1</strain>
    </source>
</reference>
<dbReference type="Proteomes" id="UP000250796">
    <property type="component" value="Chromosome MESINF"/>
</dbReference>
<accession>A0A7Z7LE66</accession>
<evidence type="ECO:0008006" key="3">
    <source>
        <dbReference type="Google" id="ProtNLM"/>
    </source>
</evidence>
<dbReference type="EMBL" id="LS974202">
    <property type="protein sequence ID" value="SSC11708.1"/>
    <property type="molecule type" value="Genomic_DNA"/>
</dbReference>
<organism evidence="1 2">
    <name type="scientific">Mesotoga infera</name>
    <dbReference type="NCBI Taxonomy" id="1236046"/>
    <lineage>
        <taxon>Bacteria</taxon>
        <taxon>Thermotogati</taxon>
        <taxon>Thermotogota</taxon>
        <taxon>Thermotogae</taxon>
        <taxon>Kosmotogales</taxon>
        <taxon>Kosmotogaceae</taxon>
        <taxon>Mesotoga</taxon>
    </lineage>
</organism>
<dbReference type="AlphaFoldDB" id="A0A7Z7LE66"/>
<evidence type="ECO:0000313" key="1">
    <source>
        <dbReference type="EMBL" id="SSC11708.1"/>
    </source>
</evidence>
<sequence>MDKFNGFTRATLDFLVDLGKNNNRAWMEANRERYREVLLDPFKALVTELGPFMEELDPFLETRPQVGKTISRISRDARRNRGKAPYRTNMWFTFKVPSPDWKDSPGFFFELFPDSYRYGMGFYFPSRETMRKLIFELEENTRVFMEKTAILREGHFLIMGEKYKRPRKKENVPGELLVWYQMKDFYISVERGMDELLFSGEFSNLLKSEFKALKPLYEYFWEIRMKKE</sequence>
<name>A0A7Z7LE66_9BACT</name>
<dbReference type="PANTHER" id="PTHR36452">
    <property type="entry name" value="CHROMOSOME 12, WHOLE GENOME SHOTGUN SEQUENCE"/>
    <property type="match status" value="1"/>
</dbReference>
<dbReference type="InterPro" id="IPR015996">
    <property type="entry name" value="UCP028451"/>
</dbReference>
<evidence type="ECO:0000313" key="2">
    <source>
        <dbReference type="Proteomes" id="UP000250796"/>
    </source>
</evidence>
<dbReference type="PANTHER" id="PTHR36452:SF1">
    <property type="entry name" value="DUF2461 DOMAIN-CONTAINING PROTEIN"/>
    <property type="match status" value="1"/>
</dbReference>